<reference evidence="2 3" key="1">
    <citation type="submission" date="2018-12" db="EMBL/GenBank/DDBJ databases">
        <title>Draft genome sequences of Mycolicibacterium peregrinum isolated from a pig with lymphadenitis and from soil on the same Japanese pig farm.</title>
        <authorList>
            <person name="Komatsu T."/>
            <person name="Ohya K."/>
            <person name="Sawai K."/>
            <person name="Odoi J.O."/>
            <person name="Otsu K."/>
            <person name="Ota A."/>
            <person name="Ito T."/>
            <person name="Kawai M."/>
            <person name="Maruyama F."/>
        </authorList>
    </citation>
    <scope>NUCLEOTIDE SEQUENCE [LARGE SCALE GENOMIC DNA]</scope>
    <source>
        <strain evidence="2 3">138</strain>
    </source>
</reference>
<accession>A0A4Z0HUB3</accession>
<evidence type="ECO:0000313" key="2">
    <source>
        <dbReference type="EMBL" id="TGB46941.1"/>
    </source>
</evidence>
<sequence length="274" mass="30770">MSDVSEPTRVNFDHTNCYRDKLHDNSKPGRQWCREQGPASRSRRLYATGSTSTPSAFPAASPPDPAQRSVFDLAEWFSTNAEQVDRDLRRYFGGGRDSFTGRWFEEFAAIGDPNRFEASDVLAVEALSVAVPPESAARLIVTESERFNQRLRTIPREMDLWDADRNVVDEHSAAHTLHAELQTLPGIGWVVASKLLATKRPRLLPILDNEVRDFLRPPKGRFWLSLQAELSDPTRRFAIAAACKAAPPHVSLLRRIDVALWMAATQHSTTQPPV</sequence>
<dbReference type="RefSeq" id="WP_135359514.1">
    <property type="nucleotide sequence ID" value="NZ_RWJZ01000002.1"/>
</dbReference>
<dbReference type="AlphaFoldDB" id="A0A4Z0HUB3"/>
<gene>
    <name evidence="2" type="ORF">EJD98_03460</name>
</gene>
<evidence type="ECO:0000313" key="3">
    <source>
        <dbReference type="Proteomes" id="UP000297792"/>
    </source>
</evidence>
<proteinExistence type="predicted"/>
<feature type="region of interest" description="Disordered" evidence="1">
    <location>
        <begin position="18"/>
        <end position="65"/>
    </location>
</feature>
<evidence type="ECO:0000256" key="1">
    <source>
        <dbReference type="SAM" id="MobiDB-lite"/>
    </source>
</evidence>
<dbReference type="Proteomes" id="UP000297792">
    <property type="component" value="Unassembled WGS sequence"/>
</dbReference>
<organism evidence="2 3">
    <name type="scientific">Mycolicibacterium peregrinum</name>
    <name type="common">Mycobacterium peregrinum</name>
    <dbReference type="NCBI Taxonomy" id="43304"/>
    <lineage>
        <taxon>Bacteria</taxon>
        <taxon>Bacillati</taxon>
        <taxon>Actinomycetota</taxon>
        <taxon>Actinomycetes</taxon>
        <taxon>Mycobacteriales</taxon>
        <taxon>Mycobacteriaceae</taxon>
        <taxon>Mycolicibacterium</taxon>
    </lineage>
</organism>
<dbReference type="EMBL" id="RWKA01000002">
    <property type="protein sequence ID" value="TGB46941.1"/>
    <property type="molecule type" value="Genomic_DNA"/>
</dbReference>
<keyword evidence="3" id="KW-1185">Reference proteome</keyword>
<dbReference type="InterPro" id="IPR046275">
    <property type="entry name" value="DUF6308"/>
</dbReference>
<name>A0A4Z0HUB3_MYCPR</name>
<feature type="compositionally biased region" description="Basic and acidic residues" evidence="1">
    <location>
        <begin position="18"/>
        <end position="27"/>
    </location>
</feature>
<feature type="compositionally biased region" description="Low complexity" evidence="1">
    <location>
        <begin position="47"/>
        <end position="59"/>
    </location>
</feature>
<dbReference type="Pfam" id="PF19827">
    <property type="entry name" value="DUF6308"/>
    <property type="match status" value="1"/>
</dbReference>
<comment type="caution">
    <text evidence="2">The sequence shown here is derived from an EMBL/GenBank/DDBJ whole genome shotgun (WGS) entry which is preliminary data.</text>
</comment>
<protein>
    <submittedName>
        <fullName evidence="2">Uncharacterized protein</fullName>
    </submittedName>
</protein>